<dbReference type="Proteomes" id="UP001354798">
    <property type="component" value="Segment"/>
</dbReference>
<dbReference type="EMBL" id="OR941786">
    <property type="protein sequence ID" value="WVX90894.1"/>
    <property type="molecule type" value="Genomic_DNA"/>
</dbReference>
<organism evidence="1 2">
    <name type="scientific">Pseudomonas phage PJNP013</name>
    <dbReference type="NCBI Taxonomy" id="3108093"/>
    <lineage>
        <taxon>Viruses</taxon>
        <taxon>Duplodnaviria</taxon>
        <taxon>Heunggongvirae</taxon>
        <taxon>Uroviricota</taxon>
        <taxon>Caudoviricetes</taxon>
        <taxon>Autographivirales</taxon>
        <taxon>Autoscriptoviridae</taxon>
        <taxon>Krylovirinae</taxon>
        <taxon>Phikmvvirus</taxon>
        <taxon>Phikmvvirus PJNP013</taxon>
    </lineage>
</organism>
<evidence type="ECO:0000313" key="1">
    <source>
        <dbReference type="EMBL" id="WVX90894.1"/>
    </source>
</evidence>
<accession>A0ABZ2CM19</accession>
<proteinExistence type="predicted"/>
<evidence type="ECO:0000313" key="2">
    <source>
        <dbReference type="Proteomes" id="UP001354798"/>
    </source>
</evidence>
<name>A0ABZ2CM19_9CAUD</name>
<keyword evidence="2" id="KW-1185">Reference proteome</keyword>
<protein>
    <submittedName>
        <fullName evidence="1">Uncharacterized protein</fullName>
    </submittedName>
</protein>
<reference evidence="1 2" key="1">
    <citation type="submission" date="2023-12" db="EMBL/GenBank/DDBJ databases">
        <title>Efficient gene editing system CRISPR-Cas12a for Pseudomonas aeruginosa bacteriophages.</title>
        <authorList>
            <person name="Yan B."/>
            <person name="Chen Y."/>
            <person name="Liu Y."/>
        </authorList>
    </citation>
    <scope>NUCLEOTIDE SEQUENCE [LARGE SCALE GENOMIC DNA]</scope>
</reference>
<sequence>MQAKNTLLIAIPKDPTMAVNAAHFAMTLHGFEEGDLNRAHVLSPGGFVIEGCGATVNRYDEAYRLGTSLEAAGFDVLLVQGSPLAGHVTCKAYGWINAEYRKGCANKRPIFDIAGSSYHVLA</sequence>